<sequence>MKIAFLVPDGIGLRNYLYSDVLTYLKGNEITIIHKFPEGIVDEIKQAHPDVHLNFVSFSNITETRFCDIFRRSLYQGRMNLNFKVAKNPTLSKNWHELYRSTDIKKRLLYKFINFVGKKLSKNIETFTRAEKFLFSKMNKSDAGKSCETLLKDINPEVILCTHQRSVEAGYFMSKANELNIKTICVIFSWDNLPKSRNTFWADKYFVWSQLMKHDLQRFYPNIPEDKIDITGTPQFEFYSKSALNLSKEDFCNQYGLPASRPLFCYSGNEPSVNNDHLYLNDLLEALENDKTGLNSKPYIIVRPSPLDNTGRLDLVANKYPHLAKVIMPVWPHFGAMEWENFFPVSEDLKLLNNITKHSCGVINLGSTMGLDFSQDNKPALYINYAHPEQSGFDINACYNQEHFKTSMGNLDAVCFINSPSAFVPNIYKAINNPDSIATERLKWKRNVTDDIKSASLNIAGKILDFQ</sequence>
<accession>A0ABT4ULP8</accession>
<evidence type="ECO:0000313" key="2">
    <source>
        <dbReference type="Proteomes" id="UP001210231"/>
    </source>
</evidence>
<dbReference type="Proteomes" id="UP001210231">
    <property type="component" value="Unassembled WGS sequence"/>
</dbReference>
<evidence type="ECO:0008006" key="3">
    <source>
        <dbReference type="Google" id="ProtNLM"/>
    </source>
</evidence>
<evidence type="ECO:0000313" key="1">
    <source>
        <dbReference type="EMBL" id="MDA3615730.1"/>
    </source>
</evidence>
<name>A0ABT4ULP8_9BACT</name>
<keyword evidence="2" id="KW-1185">Reference proteome</keyword>
<proteinExistence type="predicted"/>
<gene>
    <name evidence="1" type="ORF">O3P16_12995</name>
</gene>
<dbReference type="SUPFAM" id="SSF53756">
    <property type="entry name" value="UDP-Glycosyltransferase/glycogen phosphorylase"/>
    <property type="match status" value="1"/>
</dbReference>
<dbReference type="EMBL" id="JAQGEF010000016">
    <property type="protein sequence ID" value="MDA3615730.1"/>
    <property type="molecule type" value="Genomic_DNA"/>
</dbReference>
<organism evidence="1 2">
    <name type="scientific">Polluticaenibacter yanchengensis</name>
    <dbReference type="NCBI Taxonomy" id="3014562"/>
    <lineage>
        <taxon>Bacteria</taxon>
        <taxon>Pseudomonadati</taxon>
        <taxon>Bacteroidota</taxon>
        <taxon>Chitinophagia</taxon>
        <taxon>Chitinophagales</taxon>
        <taxon>Chitinophagaceae</taxon>
        <taxon>Polluticaenibacter</taxon>
    </lineage>
</organism>
<reference evidence="1 2" key="1">
    <citation type="submission" date="2022-12" db="EMBL/GenBank/DDBJ databases">
        <title>Chitinophagaceae gen. sp. nov., a new member of the family Chitinophagaceae, isolated from soil in a chemical factory.</title>
        <authorList>
            <person name="Ke Z."/>
        </authorList>
    </citation>
    <scope>NUCLEOTIDE SEQUENCE [LARGE SCALE GENOMIC DNA]</scope>
    <source>
        <strain evidence="1 2">LY-5</strain>
    </source>
</reference>
<protein>
    <recommendedName>
        <fullName evidence="3">UDP-glycosyltransferase</fullName>
    </recommendedName>
</protein>
<dbReference type="RefSeq" id="WP_407032056.1">
    <property type="nucleotide sequence ID" value="NZ_JAQGEF010000016.1"/>
</dbReference>
<comment type="caution">
    <text evidence="1">The sequence shown here is derived from an EMBL/GenBank/DDBJ whole genome shotgun (WGS) entry which is preliminary data.</text>
</comment>